<comment type="similarity">
    <text evidence="2">Belongs to the peptidase S54 family.</text>
</comment>
<evidence type="ECO:0000256" key="3">
    <source>
        <dbReference type="ARBA" id="ARBA00022475"/>
    </source>
</evidence>
<dbReference type="GO" id="GO:0006508">
    <property type="term" value="P:proteolysis"/>
    <property type="evidence" value="ECO:0007669"/>
    <property type="project" value="InterPro"/>
</dbReference>
<dbReference type="InterPro" id="IPR023662">
    <property type="entry name" value="Rhomboid_protease_GlpG"/>
</dbReference>
<sequence length="279" mass="31596">MYLISFKEAQFAYTFMDYMASKGVRLHVELDSQGNSQLFLAEQDLDKLEWVKSELQQFVRQPQDKRYTEVTWQQTKPSYFKAGKKSIGHLLPNIMSAGPITMTVSLVCIALYIMLLLTGSLNMLLYLGYPVPGESAQFWRYITPIFIHFSLMHIIFNLMWWWYLGGMVEKLRGKFKLLEITIVAGVLSNYAQAAISGPDFGGLSGVVYALMGYVWLYSERLPSSGLYFERAMIVIAVLWLVAGYIGLLGPIANTAHSVGLVVGLLLAAKDIWLLKSHRR</sequence>
<keyword evidence="13" id="KW-1185">Reference proteome</keyword>
<name>A0A495RIT0_9GAMM</name>
<dbReference type="OrthoDB" id="9778341at2"/>
<keyword evidence="7 9" id="KW-1133">Transmembrane helix</keyword>
<feature type="domain" description="Peptidase S54 GlpG peptidase N-terminal" evidence="11">
    <location>
        <begin position="3"/>
        <end position="75"/>
    </location>
</feature>
<feature type="transmembrane region" description="Helical" evidence="9">
    <location>
        <begin position="175"/>
        <end position="194"/>
    </location>
</feature>
<evidence type="ECO:0000256" key="4">
    <source>
        <dbReference type="ARBA" id="ARBA00022519"/>
    </source>
</evidence>
<dbReference type="Gene3D" id="3.30.70.2350">
    <property type="match status" value="1"/>
</dbReference>
<reference evidence="12 13" key="1">
    <citation type="submission" date="2018-10" db="EMBL/GenBank/DDBJ databases">
        <title>Genomic Encyclopedia of Type Strains, Phase IV (KMG-IV): sequencing the most valuable type-strain genomes for metagenomic binning, comparative biology and taxonomic classification.</title>
        <authorList>
            <person name="Goeker M."/>
        </authorList>
    </citation>
    <scope>NUCLEOTIDE SEQUENCE [LARGE SCALE GENOMIC DNA]</scope>
    <source>
        <strain evidence="12 13">DSM 22228</strain>
    </source>
</reference>
<dbReference type="Pfam" id="PF12122">
    <property type="entry name" value="Rhomboid_N"/>
    <property type="match status" value="1"/>
</dbReference>
<keyword evidence="4" id="KW-0997">Cell inner membrane</keyword>
<dbReference type="AlphaFoldDB" id="A0A495RIT0"/>
<dbReference type="EMBL" id="RBWY01000001">
    <property type="protein sequence ID" value="RKS87443.1"/>
    <property type="molecule type" value="Genomic_DNA"/>
</dbReference>
<dbReference type="GO" id="GO:0004252">
    <property type="term" value="F:serine-type endopeptidase activity"/>
    <property type="evidence" value="ECO:0007669"/>
    <property type="project" value="InterPro"/>
</dbReference>
<proteinExistence type="inferred from homology"/>
<dbReference type="InterPro" id="IPR035952">
    <property type="entry name" value="Rhomboid-like_sf"/>
</dbReference>
<comment type="caution">
    <text evidence="12">The sequence shown here is derived from an EMBL/GenBank/DDBJ whole genome shotgun (WGS) entry which is preliminary data.</text>
</comment>
<keyword evidence="6" id="KW-0378">Hydrolase</keyword>
<evidence type="ECO:0000256" key="9">
    <source>
        <dbReference type="SAM" id="Phobius"/>
    </source>
</evidence>
<comment type="subcellular location">
    <subcellularLocation>
        <location evidence="1">Membrane</location>
        <topology evidence="1">Multi-pass membrane protein</topology>
    </subcellularLocation>
</comment>
<dbReference type="InterPro" id="IPR022764">
    <property type="entry name" value="Peptidase_S54_rhomboid_dom"/>
</dbReference>
<keyword evidence="8 9" id="KW-0472">Membrane</keyword>
<evidence type="ECO:0000256" key="1">
    <source>
        <dbReference type="ARBA" id="ARBA00004141"/>
    </source>
</evidence>
<dbReference type="GO" id="GO:0016020">
    <property type="term" value="C:membrane"/>
    <property type="evidence" value="ECO:0007669"/>
    <property type="project" value="UniProtKB-SubCell"/>
</dbReference>
<dbReference type="Gene3D" id="1.20.1540.10">
    <property type="entry name" value="Rhomboid-like"/>
    <property type="match status" value="1"/>
</dbReference>
<protein>
    <submittedName>
        <fullName evidence="12">GlpG protein</fullName>
    </submittedName>
</protein>
<evidence type="ECO:0000259" key="11">
    <source>
        <dbReference type="Pfam" id="PF12122"/>
    </source>
</evidence>
<dbReference type="InterPro" id="IPR050925">
    <property type="entry name" value="Rhomboid_protease_S54"/>
</dbReference>
<feature type="transmembrane region" description="Helical" evidence="9">
    <location>
        <begin position="255"/>
        <end position="274"/>
    </location>
</feature>
<evidence type="ECO:0000259" key="10">
    <source>
        <dbReference type="Pfam" id="PF01694"/>
    </source>
</evidence>
<evidence type="ECO:0000256" key="2">
    <source>
        <dbReference type="ARBA" id="ARBA00009045"/>
    </source>
</evidence>
<dbReference type="Pfam" id="PF01694">
    <property type="entry name" value="Rhomboid"/>
    <property type="match status" value="1"/>
</dbReference>
<evidence type="ECO:0000256" key="5">
    <source>
        <dbReference type="ARBA" id="ARBA00022692"/>
    </source>
</evidence>
<dbReference type="RefSeq" id="WP_121144341.1">
    <property type="nucleotide sequence ID" value="NZ_RBWY01000001.1"/>
</dbReference>
<feature type="transmembrane region" description="Helical" evidence="9">
    <location>
        <begin position="230"/>
        <end position="249"/>
    </location>
</feature>
<dbReference type="PANTHER" id="PTHR43731:SF14">
    <property type="entry name" value="PRESENILIN-ASSOCIATED RHOMBOID-LIKE PROTEIN, MITOCHONDRIAL"/>
    <property type="match status" value="1"/>
</dbReference>
<evidence type="ECO:0000256" key="7">
    <source>
        <dbReference type="ARBA" id="ARBA00022989"/>
    </source>
</evidence>
<dbReference type="SUPFAM" id="SSF144091">
    <property type="entry name" value="Rhomboid-like"/>
    <property type="match status" value="1"/>
</dbReference>
<dbReference type="InterPro" id="IPR022732">
    <property type="entry name" value="Peptidase_S54_GlpG_N"/>
</dbReference>
<accession>A0A495RIT0</accession>
<feature type="transmembrane region" description="Helical" evidence="9">
    <location>
        <begin position="200"/>
        <end position="218"/>
    </location>
</feature>
<feature type="transmembrane region" description="Helical" evidence="9">
    <location>
        <begin position="104"/>
        <end position="129"/>
    </location>
</feature>
<feature type="transmembrane region" description="Helical" evidence="9">
    <location>
        <begin position="141"/>
        <end position="163"/>
    </location>
</feature>
<evidence type="ECO:0000313" key="13">
    <source>
        <dbReference type="Proteomes" id="UP000278542"/>
    </source>
</evidence>
<dbReference type="InterPro" id="IPR038236">
    <property type="entry name" value="GlpG_N_sf"/>
</dbReference>
<dbReference type="Proteomes" id="UP000278542">
    <property type="component" value="Unassembled WGS sequence"/>
</dbReference>
<dbReference type="NCBIfam" id="TIGR04239">
    <property type="entry name" value="rhombo_GlpG"/>
    <property type="match status" value="1"/>
</dbReference>
<feature type="domain" description="Peptidase S54 rhomboid" evidence="10">
    <location>
        <begin position="136"/>
        <end position="268"/>
    </location>
</feature>
<gene>
    <name evidence="12" type="ORF">DES39_0676</name>
</gene>
<organism evidence="12 13">
    <name type="scientific">Orbus hercynius</name>
    <dbReference type="NCBI Taxonomy" id="593135"/>
    <lineage>
        <taxon>Bacteria</taxon>
        <taxon>Pseudomonadati</taxon>
        <taxon>Pseudomonadota</taxon>
        <taxon>Gammaproteobacteria</taxon>
        <taxon>Orbales</taxon>
        <taxon>Orbaceae</taxon>
        <taxon>Orbus</taxon>
    </lineage>
</organism>
<dbReference type="PANTHER" id="PTHR43731">
    <property type="entry name" value="RHOMBOID PROTEASE"/>
    <property type="match status" value="1"/>
</dbReference>
<evidence type="ECO:0000313" key="12">
    <source>
        <dbReference type="EMBL" id="RKS87443.1"/>
    </source>
</evidence>
<keyword evidence="3" id="KW-1003">Cell membrane</keyword>
<evidence type="ECO:0000256" key="8">
    <source>
        <dbReference type="ARBA" id="ARBA00023136"/>
    </source>
</evidence>
<keyword evidence="5 9" id="KW-0812">Transmembrane</keyword>
<evidence type="ECO:0000256" key="6">
    <source>
        <dbReference type="ARBA" id="ARBA00022801"/>
    </source>
</evidence>